<comment type="caution">
    <text evidence="1">The sequence shown here is derived from an EMBL/GenBank/DDBJ whole genome shotgun (WGS) entry which is preliminary data.</text>
</comment>
<reference evidence="2" key="1">
    <citation type="journal article" date="2019" name="Int. J. Syst. Evol. Microbiol.">
        <title>The Global Catalogue of Microorganisms (GCM) 10K type strain sequencing project: providing services to taxonomists for standard genome sequencing and annotation.</title>
        <authorList>
            <consortium name="The Broad Institute Genomics Platform"/>
            <consortium name="The Broad Institute Genome Sequencing Center for Infectious Disease"/>
            <person name="Wu L."/>
            <person name="Ma J."/>
        </authorList>
    </citation>
    <scope>NUCLEOTIDE SEQUENCE [LARGE SCALE GENOMIC DNA]</scope>
    <source>
        <strain evidence="2">CECT 7184</strain>
    </source>
</reference>
<proteinExistence type="predicted"/>
<evidence type="ECO:0000313" key="1">
    <source>
        <dbReference type="EMBL" id="MDN3708995.1"/>
    </source>
</evidence>
<dbReference type="EMBL" id="JAUFQU010000010">
    <property type="protein sequence ID" value="MDN3708995.1"/>
    <property type="molecule type" value="Genomic_DNA"/>
</dbReference>
<organism evidence="1 2">
    <name type="scientific">Paenimyroides ceti</name>
    <dbReference type="NCBI Taxonomy" id="395087"/>
    <lineage>
        <taxon>Bacteria</taxon>
        <taxon>Pseudomonadati</taxon>
        <taxon>Bacteroidota</taxon>
        <taxon>Flavobacteriia</taxon>
        <taxon>Flavobacteriales</taxon>
        <taxon>Flavobacteriaceae</taxon>
        <taxon>Paenimyroides</taxon>
    </lineage>
</organism>
<name>A0ABT8CWY0_9FLAO</name>
<evidence type="ECO:0000313" key="2">
    <source>
        <dbReference type="Proteomes" id="UP001242368"/>
    </source>
</evidence>
<gene>
    <name evidence="1" type="ORF">QW060_18125</name>
</gene>
<accession>A0ABT8CWY0</accession>
<dbReference type="Proteomes" id="UP001242368">
    <property type="component" value="Unassembled WGS sequence"/>
</dbReference>
<keyword evidence="2" id="KW-1185">Reference proteome</keyword>
<protein>
    <submittedName>
        <fullName evidence="1">Uncharacterized protein</fullName>
    </submittedName>
</protein>
<dbReference type="RefSeq" id="WP_290364889.1">
    <property type="nucleotide sequence ID" value="NZ_JAUFQU010000010.1"/>
</dbReference>
<sequence>MQLNYFPINIEFEQYQISTELYSDERLTELRNLHNATHSFFRNGESIYISNKDGDENTTIGLTSKRSTFGDHQITSSLIKHVFFRTFKDRFPKYTPVDFYPFRFFSGQQKDDIIYDALPDN</sequence>